<dbReference type="Proteomes" id="UP000288805">
    <property type="component" value="Unassembled WGS sequence"/>
</dbReference>
<name>A0A438IBP2_VITVI</name>
<proteinExistence type="predicted"/>
<protein>
    <submittedName>
        <fullName evidence="1">Uncharacterized protein</fullName>
    </submittedName>
</protein>
<dbReference type="AlphaFoldDB" id="A0A438IBP2"/>
<gene>
    <name evidence="1" type="ORF">CK203_038193</name>
</gene>
<accession>A0A438IBP2</accession>
<reference evidence="1 2" key="1">
    <citation type="journal article" date="2018" name="PLoS Genet.">
        <title>Population sequencing reveals clonal diversity and ancestral inbreeding in the grapevine cultivar Chardonnay.</title>
        <authorList>
            <person name="Roach M.J."/>
            <person name="Johnson D.L."/>
            <person name="Bohlmann J."/>
            <person name="van Vuuren H.J."/>
            <person name="Jones S.J."/>
            <person name="Pretorius I.S."/>
            <person name="Schmidt S.A."/>
            <person name="Borneman A.R."/>
        </authorList>
    </citation>
    <scope>NUCLEOTIDE SEQUENCE [LARGE SCALE GENOMIC DNA]</scope>
    <source>
        <strain evidence="2">cv. Chardonnay</strain>
        <tissue evidence="1">Leaf</tissue>
    </source>
</reference>
<organism evidence="1 2">
    <name type="scientific">Vitis vinifera</name>
    <name type="common">Grape</name>
    <dbReference type="NCBI Taxonomy" id="29760"/>
    <lineage>
        <taxon>Eukaryota</taxon>
        <taxon>Viridiplantae</taxon>
        <taxon>Streptophyta</taxon>
        <taxon>Embryophyta</taxon>
        <taxon>Tracheophyta</taxon>
        <taxon>Spermatophyta</taxon>
        <taxon>Magnoliopsida</taxon>
        <taxon>eudicotyledons</taxon>
        <taxon>Gunneridae</taxon>
        <taxon>Pentapetalae</taxon>
        <taxon>rosids</taxon>
        <taxon>Vitales</taxon>
        <taxon>Vitaceae</taxon>
        <taxon>Viteae</taxon>
        <taxon>Vitis</taxon>
    </lineage>
</organism>
<evidence type="ECO:0000313" key="2">
    <source>
        <dbReference type="Proteomes" id="UP000288805"/>
    </source>
</evidence>
<dbReference type="EMBL" id="QGNW01000124">
    <property type="protein sequence ID" value="RVW94136.1"/>
    <property type="molecule type" value="Genomic_DNA"/>
</dbReference>
<evidence type="ECO:0000313" key="1">
    <source>
        <dbReference type="EMBL" id="RVW94136.1"/>
    </source>
</evidence>
<comment type="caution">
    <text evidence="1">The sequence shown here is derived from an EMBL/GenBank/DDBJ whole genome shotgun (WGS) entry which is preliminary data.</text>
</comment>
<sequence length="129" mass="14627">MDDMVPHDEYDDEMFITDMGQVVNTIHPKFASSFDLFGVLGIEILEDIQLPLTLELPKNVVFYDDVLKVTISPVVVEFDHVDPQLSFDVVEPPMEFAGERGDSEAAQCWWISMIECPKRLVNVALIPNN</sequence>